<dbReference type="STRING" id="36842.SAMN02194393_01747"/>
<accession>A0A1T5KF59</accession>
<dbReference type="Proteomes" id="UP000190285">
    <property type="component" value="Unassembled WGS sequence"/>
</dbReference>
<dbReference type="EMBL" id="FUZT01000004">
    <property type="protein sequence ID" value="SKC62307.1"/>
    <property type="molecule type" value="Genomic_DNA"/>
</dbReference>
<name>A0A1T5KF59_9FIRM</name>
<proteinExistence type="predicted"/>
<protein>
    <submittedName>
        <fullName evidence="1">Uncharacterized protein</fullName>
    </submittedName>
</protein>
<evidence type="ECO:0000313" key="1">
    <source>
        <dbReference type="EMBL" id="SKC62307.1"/>
    </source>
</evidence>
<organism evidence="1 2">
    <name type="scientific">Maledivibacter halophilus</name>
    <dbReference type="NCBI Taxonomy" id="36842"/>
    <lineage>
        <taxon>Bacteria</taxon>
        <taxon>Bacillati</taxon>
        <taxon>Bacillota</taxon>
        <taxon>Clostridia</taxon>
        <taxon>Peptostreptococcales</taxon>
        <taxon>Caminicellaceae</taxon>
        <taxon>Maledivibacter</taxon>
    </lineage>
</organism>
<keyword evidence="2" id="KW-1185">Reference proteome</keyword>
<dbReference type="RefSeq" id="WP_170917334.1">
    <property type="nucleotide sequence ID" value="NZ_FUZT01000004.1"/>
</dbReference>
<sequence>MDRIKWGNRKDYLEIKRQMRIEIIREIQETVGCKNCSKFKRITEKDLLYKEKPR</sequence>
<reference evidence="2" key="1">
    <citation type="submission" date="2017-02" db="EMBL/GenBank/DDBJ databases">
        <authorList>
            <person name="Varghese N."/>
            <person name="Submissions S."/>
        </authorList>
    </citation>
    <scope>NUCLEOTIDE SEQUENCE [LARGE SCALE GENOMIC DNA]</scope>
    <source>
        <strain evidence="2">M1</strain>
    </source>
</reference>
<dbReference type="AlphaFoldDB" id="A0A1T5KF59"/>
<gene>
    <name evidence="1" type="ORF">SAMN02194393_01747</name>
</gene>
<evidence type="ECO:0000313" key="2">
    <source>
        <dbReference type="Proteomes" id="UP000190285"/>
    </source>
</evidence>